<feature type="compositionally biased region" description="Basic and acidic residues" evidence="1">
    <location>
        <begin position="45"/>
        <end position="54"/>
    </location>
</feature>
<feature type="region of interest" description="Disordered" evidence="1">
    <location>
        <begin position="117"/>
        <end position="137"/>
    </location>
</feature>
<feature type="compositionally biased region" description="Polar residues" evidence="1">
    <location>
        <begin position="11"/>
        <end position="23"/>
    </location>
</feature>
<reference evidence="2 3" key="1">
    <citation type="journal article" date="2022" name="Nat. Ecol. Evol.">
        <title>A masculinizing supergene underlies an exaggerated male reproductive morph in a spider.</title>
        <authorList>
            <person name="Hendrickx F."/>
            <person name="De Corte Z."/>
            <person name="Sonet G."/>
            <person name="Van Belleghem S.M."/>
            <person name="Kostlbacher S."/>
            <person name="Vangestel C."/>
        </authorList>
    </citation>
    <scope>NUCLEOTIDE SEQUENCE [LARGE SCALE GENOMIC DNA]</scope>
    <source>
        <strain evidence="2">W744_W776</strain>
    </source>
</reference>
<dbReference type="AlphaFoldDB" id="A0AAV6VCB4"/>
<evidence type="ECO:0000313" key="3">
    <source>
        <dbReference type="Proteomes" id="UP000827092"/>
    </source>
</evidence>
<protein>
    <submittedName>
        <fullName evidence="2">Uncharacterized protein</fullName>
    </submittedName>
</protein>
<dbReference type="PANTHER" id="PTHR41142:SF1">
    <property type="entry name" value="SI:DKEY-16J16.4"/>
    <property type="match status" value="1"/>
</dbReference>
<feature type="compositionally biased region" description="Acidic residues" evidence="1">
    <location>
        <begin position="33"/>
        <end position="44"/>
    </location>
</feature>
<gene>
    <name evidence="2" type="ORF">JTE90_004523</name>
</gene>
<proteinExistence type="predicted"/>
<sequence>MLRYLTHKLKTQSLNEADSYNPSKNDDDHDSGTESDDEGADAEELEKYMDESSLREFSSSSSSAPSSSDRACSSTLTEDTLTSDHSPPALLLMDPSSEHLLLTDHHSSEEELEVINKHHTSSHKVPEKRKWSRLSGGGCSSDDEVRDLMCCHSCSHSCGHSCSHIGHSCSHIGHSCSHSCSSRPVEFRSSPPANVPKPSPPPSKLFHSEDIPPHELCCAVLMSPRKRHRRIAGASSTPSEARPCLDFEKMQQNRRKRNQQAYITRGKSYILCQNV</sequence>
<evidence type="ECO:0000256" key="1">
    <source>
        <dbReference type="SAM" id="MobiDB-lite"/>
    </source>
</evidence>
<feature type="region of interest" description="Disordered" evidence="1">
    <location>
        <begin position="1"/>
        <end position="88"/>
    </location>
</feature>
<feature type="compositionally biased region" description="Low complexity" evidence="1">
    <location>
        <begin position="55"/>
        <end position="86"/>
    </location>
</feature>
<name>A0AAV6VCB4_9ARAC</name>
<feature type="compositionally biased region" description="Basic residues" evidence="1">
    <location>
        <begin position="1"/>
        <end position="10"/>
    </location>
</feature>
<comment type="caution">
    <text evidence="2">The sequence shown here is derived from an EMBL/GenBank/DDBJ whole genome shotgun (WGS) entry which is preliminary data.</text>
</comment>
<dbReference type="PANTHER" id="PTHR41142">
    <property type="entry name" value="SI:DKEY-16J16.4"/>
    <property type="match status" value="1"/>
</dbReference>
<evidence type="ECO:0000313" key="2">
    <source>
        <dbReference type="EMBL" id="KAG8194292.1"/>
    </source>
</evidence>
<dbReference type="EMBL" id="JAFNEN010000105">
    <property type="protein sequence ID" value="KAG8194292.1"/>
    <property type="molecule type" value="Genomic_DNA"/>
</dbReference>
<organism evidence="2 3">
    <name type="scientific">Oedothorax gibbosus</name>
    <dbReference type="NCBI Taxonomy" id="931172"/>
    <lineage>
        <taxon>Eukaryota</taxon>
        <taxon>Metazoa</taxon>
        <taxon>Ecdysozoa</taxon>
        <taxon>Arthropoda</taxon>
        <taxon>Chelicerata</taxon>
        <taxon>Arachnida</taxon>
        <taxon>Araneae</taxon>
        <taxon>Araneomorphae</taxon>
        <taxon>Entelegynae</taxon>
        <taxon>Araneoidea</taxon>
        <taxon>Linyphiidae</taxon>
        <taxon>Erigoninae</taxon>
        <taxon>Oedothorax</taxon>
    </lineage>
</organism>
<dbReference type="Proteomes" id="UP000827092">
    <property type="component" value="Unassembled WGS sequence"/>
</dbReference>
<accession>A0AAV6VCB4</accession>
<keyword evidence="3" id="KW-1185">Reference proteome</keyword>